<keyword evidence="1" id="KW-1133">Transmembrane helix</keyword>
<feature type="transmembrane region" description="Helical" evidence="1">
    <location>
        <begin position="167"/>
        <end position="187"/>
    </location>
</feature>
<reference evidence="3" key="1">
    <citation type="journal article" date="2019" name="Int. J. Syst. Evol. Microbiol.">
        <title>The Global Catalogue of Microorganisms (GCM) 10K type strain sequencing project: providing services to taxonomists for standard genome sequencing and annotation.</title>
        <authorList>
            <consortium name="The Broad Institute Genomics Platform"/>
            <consortium name="The Broad Institute Genome Sequencing Center for Infectious Disease"/>
            <person name="Wu L."/>
            <person name="Ma J."/>
        </authorList>
    </citation>
    <scope>NUCLEOTIDE SEQUENCE [LARGE SCALE GENOMIC DNA]</scope>
    <source>
        <strain evidence="3">CGMCC 4.7357</strain>
    </source>
</reference>
<gene>
    <name evidence="2" type="ORF">ACFPA8_02210</name>
</gene>
<dbReference type="EMBL" id="JBHSFH010000003">
    <property type="protein sequence ID" value="MFC4492949.1"/>
    <property type="molecule type" value="Genomic_DNA"/>
</dbReference>
<evidence type="ECO:0000313" key="3">
    <source>
        <dbReference type="Proteomes" id="UP001595997"/>
    </source>
</evidence>
<dbReference type="RefSeq" id="WP_386441402.1">
    <property type="nucleotide sequence ID" value="NZ_JBHSFH010000003.1"/>
</dbReference>
<organism evidence="2 3">
    <name type="scientific">Streptomyces ovatisporus</name>
    <dbReference type="NCBI Taxonomy" id="1128682"/>
    <lineage>
        <taxon>Bacteria</taxon>
        <taxon>Bacillati</taxon>
        <taxon>Actinomycetota</taxon>
        <taxon>Actinomycetes</taxon>
        <taxon>Kitasatosporales</taxon>
        <taxon>Streptomycetaceae</taxon>
        <taxon>Streptomyces</taxon>
    </lineage>
</organism>
<evidence type="ECO:0000256" key="1">
    <source>
        <dbReference type="SAM" id="Phobius"/>
    </source>
</evidence>
<feature type="transmembrane region" description="Helical" evidence="1">
    <location>
        <begin position="93"/>
        <end position="112"/>
    </location>
</feature>
<feature type="transmembrane region" description="Helical" evidence="1">
    <location>
        <begin position="193"/>
        <end position="211"/>
    </location>
</feature>
<sequence length="221" mass="23062">MARSVLTSEPSAPTASTTRLLIAGSIAGPLFVAVVIIQQSLRAGFDPRIHALSMLSLGGGGWVQTLNFLVSGILAICGAIGLRSALRAGVGRLWGPLLIGLYGVGLIWGGLFPTDPALGFPDGASTPTSQSWHGTLHALSPTITGIALIAACIVFARRYGGQGLRGLTSLAIITPLIYLGLGFSAFPLGDLRLLLAGGTVIWLWPFVIMFHEMRSAPPKPR</sequence>
<feature type="transmembrane region" description="Helical" evidence="1">
    <location>
        <begin position="132"/>
        <end position="155"/>
    </location>
</feature>
<accession>A0ABV9A045</accession>
<name>A0ABV9A045_9ACTN</name>
<dbReference type="Pfam" id="PF06197">
    <property type="entry name" value="DUF998"/>
    <property type="match status" value="1"/>
</dbReference>
<proteinExistence type="predicted"/>
<feature type="transmembrane region" description="Helical" evidence="1">
    <location>
        <begin position="20"/>
        <end position="41"/>
    </location>
</feature>
<dbReference type="InterPro" id="IPR009339">
    <property type="entry name" value="DUF998"/>
</dbReference>
<evidence type="ECO:0000313" key="2">
    <source>
        <dbReference type="EMBL" id="MFC4492949.1"/>
    </source>
</evidence>
<keyword evidence="1" id="KW-0812">Transmembrane</keyword>
<keyword evidence="1" id="KW-0472">Membrane</keyword>
<comment type="caution">
    <text evidence="2">The sequence shown here is derived from an EMBL/GenBank/DDBJ whole genome shotgun (WGS) entry which is preliminary data.</text>
</comment>
<protein>
    <submittedName>
        <fullName evidence="2">DUF998 domain-containing protein</fullName>
    </submittedName>
</protein>
<keyword evidence="3" id="KW-1185">Reference proteome</keyword>
<dbReference type="Proteomes" id="UP001595997">
    <property type="component" value="Unassembled WGS sequence"/>
</dbReference>
<feature type="transmembrane region" description="Helical" evidence="1">
    <location>
        <begin position="61"/>
        <end position="81"/>
    </location>
</feature>